<gene>
    <name evidence="10" type="primary">araP_3</name>
    <name evidence="10" type="ORF">RS83_00513</name>
</gene>
<reference evidence="10 11" key="1">
    <citation type="submission" date="2015-02" db="EMBL/GenBank/DDBJ databases">
        <title>Draft genome sequences of ten Microbacterium spp. with emphasis on heavy metal contaminated environments.</title>
        <authorList>
            <person name="Corretto E."/>
        </authorList>
    </citation>
    <scope>NUCLEOTIDE SEQUENCE [LARGE SCALE GENOMIC DNA]</scope>
    <source>
        <strain evidence="10 11">BEL4b</strain>
    </source>
</reference>
<evidence type="ECO:0000256" key="2">
    <source>
        <dbReference type="ARBA" id="ARBA00022448"/>
    </source>
</evidence>
<dbReference type="Gene3D" id="1.10.3720.10">
    <property type="entry name" value="MetI-like"/>
    <property type="match status" value="1"/>
</dbReference>
<dbReference type="PANTHER" id="PTHR30193">
    <property type="entry name" value="ABC TRANSPORTER PERMEASE PROTEIN"/>
    <property type="match status" value="1"/>
</dbReference>
<dbReference type="PROSITE" id="PS50928">
    <property type="entry name" value="ABC_TM1"/>
    <property type="match status" value="1"/>
</dbReference>
<accession>A0A0F0LCX1</accession>
<feature type="region of interest" description="Disordered" evidence="8">
    <location>
        <begin position="1"/>
        <end position="28"/>
    </location>
</feature>
<dbReference type="AlphaFoldDB" id="A0A0F0LCX1"/>
<feature type="transmembrane region" description="Helical" evidence="7">
    <location>
        <begin position="189"/>
        <end position="212"/>
    </location>
</feature>
<evidence type="ECO:0000256" key="1">
    <source>
        <dbReference type="ARBA" id="ARBA00004651"/>
    </source>
</evidence>
<organism evidence="10 11">
    <name type="scientific">Microbacterium oxydans</name>
    <dbReference type="NCBI Taxonomy" id="82380"/>
    <lineage>
        <taxon>Bacteria</taxon>
        <taxon>Bacillati</taxon>
        <taxon>Actinomycetota</taxon>
        <taxon>Actinomycetes</taxon>
        <taxon>Micrococcales</taxon>
        <taxon>Microbacteriaceae</taxon>
        <taxon>Microbacterium</taxon>
    </lineage>
</organism>
<keyword evidence="3" id="KW-1003">Cell membrane</keyword>
<proteinExistence type="inferred from homology"/>
<keyword evidence="5 7" id="KW-1133">Transmembrane helix</keyword>
<dbReference type="Proteomes" id="UP000033640">
    <property type="component" value="Unassembled WGS sequence"/>
</dbReference>
<keyword evidence="4 7" id="KW-0812">Transmembrane</keyword>
<dbReference type="GO" id="GO:0005886">
    <property type="term" value="C:plasma membrane"/>
    <property type="evidence" value="ECO:0007669"/>
    <property type="project" value="UniProtKB-SubCell"/>
</dbReference>
<dbReference type="OrthoDB" id="9805974at2"/>
<dbReference type="RefSeq" id="WP_045277956.1">
    <property type="nucleotide sequence ID" value="NZ_JYIW01000017.1"/>
</dbReference>
<evidence type="ECO:0000256" key="3">
    <source>
        <dbReference type="ARBA" id="ARBA00022475"/>
    </source>
</evidence>
<evidence type="ECO:0000256" key="4">
    <source>
        <dbReference type="ARBA" id="ARBA00022692"/>
    </source>
</evidence>
<evidence type="ECO:0000259" key="9">
    <source>
        <dbReference type="PROSITE" id="PS50928"/>
    </source>
</evidence>
<evidence type="ECO:0000313" key="10">
    <source>
        <dbReference type="EMBL" id="KJL31062.1"/>
    </source>
</evidence>
<dbReference type="EMBL" id="JYIW01000017">
    <property type="protein sequence ID" value="KJL31062.1"/>
    <property type="molecule type" value="Genomic_DNA"/>
</dbReference>
<comment type="caution">
    <text evidence="10">The sequence shown here is derived from an EMBL/GenBank/DDBJ whole genome shotgun (WGS) entry which is preliminary data.</text>
</comment>
<dbReference type="Pfam" id="PF00528">
    <property type="entry name" value="BPD_transp_1"/>
    <property type="match status" value="1"/>
</dbReference>
<comment type="similarity">
    <text evidence="7">Belongs to the binding-protein-dependent transport system permease family.</text>
</comment>
<protein>
    <submittedName>
        <fullName evidence="10">L-arabinose transport system permease protein AraP</fullName>
    </submittedName>
</protein>
<name>A0A0F0LCX1_9MICO</name>
<feature type="transmembrane region" description="Helical" evidence="7">
    <location>
        <begin position="243"/>
        <end position="262"/>
    </location>
</feature>
<dbReference type="PANTHER" id="PTHR30193:SF41">
    <property type="entry name" value="DIACETYLCHITOBIOSE UPTAKE SYSTEM PERMEASE PROTEIN NGCF"/>
    <property type="match status" value="1"/>
</dbReference>
<dbReference type="SUPFAM" id="SSF161098">
    <property type="entry name" value="MetI-like"/>
    <property type="match status" value="1"/>
</dbReference>
<keyword evidence="6 7" id="KW-0472">Membrane</keyword>
<evidence type="ECO:0000256" key="6">
    <source>
        <dbReference type="ARBA" id="ARBA00023136"/>
    </source>
</evidence>
<dbReference type="InterPro" id="IPR035906">
    <property type="entry name" value="MetI-like_sf"/>
</dbReference>
<dbReference type="InterPro" id="IPR000515">
    <property type="entry name" value="MetI-like"/>
</dbReference>
<feature type="domain" description="ABC transmembrane type-1" evidence="9">
    <location>
        <begin position="102"/>
        <end position="315"/>
    </location>
</feature>
<dbReference type="CDD" id="cd06261">
    <property type="entry name" value="TM_PBP2"/>
    <property type="match status" value="1"/>
</dbReference>
<keyword evidence="2 7" id="KW-0813">Transport</keyword>
<dbReference type="GO" id="GO:0055085">
    <property type="term" value="P:transmembrane transport"/>
    <property type="evidence" value="ECO:0007669"/>
    <property type="project" value="InterPro"/>
</dbReference>
<feature type="transmembrane region" description="Helical" evidence="7">
    <location>
        <begin position="106"/>
        <end position="128"/>
    </location>
</feature>
<dbReference type="InterPro" id="IPR051393">
    <property type="entry name" value="ABC_transporter_permease"/>
</dbReference>
<dbReference type="PATRIC" id="fig|82380.11.peg.529"/>
<evidence type="ECO:0000256" key="7">
    <source>
        <dbReference type="RuleBase" id="RU363032"/>
    </source>
</evidence>
<evidence type="ECO:0000256" key="5">
    <source>
        <dbReference type="ARBA" id="ARBA00022989"/>
    </source>
</evidence>
<evidence type="ECO:0000256" key="8">
    <source>
        <dbReference type="SAM" id="MobiDB-lite"/>
    </source>
</evidence>
<evidence type="ECO:0000313" key="11">
    <source>
        <dbReference type="Proteomes" id="UP000033640"/>
    </source>
</evidence>
<feature type="transmembrane region" description="Helical" evidence="7">
    <location>
        <begin position="294"/>
        <end position="318"/>
    </location>
</feature>
<feature type="transmembrane region" description="Helical" evidence="7">
    <location>
        <begin position="140"/>
        <end position="159"/>
    </location>
</feature>
<sequence length="325" mass="35344">MPPTSSATLAPDTSPARETEARSPRPVPRRRPSIVRWYRRGGLVPVLFAIPGILAFTYFSWGPIVSGAIMGFQRTNLIDDATWVGLTNFTYVLSDPVLPQAVGNTVYFAVLGMLFGFPAPLVLAVYMAELRRSRALFNTLAYLPVVIPPIVAILLWKYFYDPSADGLFNQILGAVGIGPLPWLNASASAMPSIVLEVIWATAGGTAIIYLAAITSVKPELYEAAEIDGSGIWRRIWHVTLPQLRGVILALVLLQLIGTLQVFTEPYVFTGGGPDNATVTVLMLIYSYAFQYGDYGAATALSFLLAIALAIVSVVYLLATRKWSRS</sequence>
<feature type="transmembrane region" description="Helical" evidence="7">
    <location>
        <begin position="41"/>
        <end position="61"/>
    </location>
</feature>
<comment type="subcellular location">
    <subcellularLocation>
        <location evidence="1 7">Cell membrane</location>
        <topology evidence="1 7">Multi-pass membrane protein</topology>
    </subcellularLocation>
</comment>